<reference evidence="1" key="1">
    <citation type="journal article" date="2019" name="bioRxiv">
        <title>The Genome of the Zebra Mussel, Dreissena polymorpha: A Resource for Invasive Species Research.</title>
        <authorList>
            <person name="McCartney M.A."/>
            <person name="Auch B."/>
            <person name="Kono T."/>
            <person name="Mallez S."/>
            <person name="Zhang Y."/>
            <person name="Obille A."/>
            <person name="Becker A."/>
            <person name="Abrahante J.E."/>
            <person name="Garbe J."/>
            <person name="Badalamenti J.P."/>
            <person name="Herman A."/>
            <person name="Mangelson H."/>
            <person name="Liachko I."/>
            <person name="Sullivan S."/>
            <person name="Sone E.D."/>
            <person name="Koren S."/>
            <person name="Silverstein K.A.T."/>
            <person name="Beckman K.B."/>
            <person name="Gohl D.M."/>
        </authorList>
    </citation>
    <scope>NUCLEOTIDE SEQUENCE</scope>
    <source>
        <strain evidence="1">Duluth1</strain>
        <tissue evidence="1">Whole animal</tissue>
    </source>
</reference>
<reference evidence="1" key="2">
    <citation type="submission" date="2020-11" db="EMBL/GenBank/DDBJ databases">
        <authorList>
            <person name="McCartney M.A."/>
            <person name="Auch B."/>
            <person name="Kono T."/>
            <person name="Mallez S."/>
            <person name="Becker A."/>
            <person name="Gohl D.M."/>
            <person name="Silverstein K.A.T."/>
            <person name="Koren S."/>
            <person name="Bechman K.B."/>
            <person name="Herman A."/>
            <person name="Abrahante J.E."/>
            <person name="Garbe J."/>
        </authorList>
    </citation>
    <scope>NUCLEOTIDE SEQUENCE</scope>
    <source>
        <strain evidence="1">Duluth1</strain>
        <tissue evidence="1">Whole animal</tissue>
    </source>
</reference>
<name>A0A9D4JZK7_DREPO</name>
<evidence type="ECO:0000313" key="2">
    <source>
        <dbReference type="Proteomes" id="UP000828390"/>
    </source>
</evidence>
<dbReference type="Proteomes" id="UP000828390">
    <property type="component" value="Unassembled WGS sequence"/>
</dbReference>
<sequence>MVFNQRLGGPEFDPNNESILYIFSKATIAKQLLLVLPRKRTQECLENRSMYHRL</sequence>
<dbReference type="AlphaFoldDB" id="A0A9D4JZK7"/>
<keyword evidence="2" id="KW-1185">Reference proteome</keyword>
<accession>A0A9D4JZK7</accession>
<gene>
    <name evidence="1" type="ORF">DPMN_127867</name>
</gene>
<dbReference type="EMBL" id="JAIWYP010000005">
    <property type="protein sequence ID" value="KAH3825978.1"/>
    <property type="molecule type" value="Genomic_DNA"/>
</dbReference>
<protein>
    <submittedName>
        <fullName evidence="1">Uncharacterized protein</fullName>
    </submittedName>
</protein>
<proteinExistence type="predicted"/>
<organism evidence="1 2">
    <name type="scientific">Dreissena polymorpha</name>
    <name type="common">Zebra mussel</name>
    <name type="synonym">Mytilus polymorpha</name>
    <dbReference type="NCBI Taxonomy" id="45954"/>
    <lineage>
        <taxon>Eukaryota</taxon>
        <taxon>Metazoa</taxon>
        <taxon>Spiralia</taxon>
        <taxon>Lophotrochozoa</taxon>
        <taxon>Mollusca</taxon>
        <taxon>Bivalvia</taxon>
        <taxon>Autobranchia</taxon>
        <taxon>Heteroconchia</taxon>
        <taxon>Euheterodonta</taxon>
        <taxon>Imparidentia</taxon>
        <taxon>Neoheterodontei</taxon>
        <taxon>Myida</taxon>
        <taxon>Dreissenoidea</taxon>
        <taxon>Dreissenidae</taxon>
        <taxon>Dreissena</taxon>
    </lineage>
</organism>
<comment type="caution">
    <text evidence="1">The sequence shown here is derived from an EMBL/GenBank/DDBJ whole genome shotgun (WGS) entry which is preliminary data.</text>
</comment>
<evidence type="ECO:0000313" key="1">
    <source>
        <dbReference type="EMBL" id="KAH3825978.1"/>
    </source>
</evidence>